<feature type="disulfide bond" evidence="7">
    <location>
        <begin position="413"/>
        <end position="427"/>
    </location>
</feature>
<comment type="caution">
    <text evidence="11">The sequence shown here is derived from an EMBL/GenBank/DDBJ whole genome shotgun (WGS) entry which is preliminary data.</text>
</comment>
<keyword evidence="4 7" id="KW-0147">Chitin-binding</keyword>
<comment type="domain">
    <text evidence="8">Has a modular structure: an endo-beta-1,4-glucanase catalytic module at the N-terminus, a linker rich in serines and threonines, and a C-terminal carbohydrate-binding module (CBM).</text>
</comment>
<evidence type="ECO:0000256" key="4">
    <source>
        <dbReference type="ARBA" id="ARBA00022669"/>
    </source>
</evidence>
<dbReference type="GO" id="GO:0030245">
    <property type="term" value="P:cellulose catabolic process"/>
    <property type="evidence" value="ECO:0007669"/>
    <property type="project" value="UniProtKB-UniRule"/>
</dbReference>
<keyword evidence="5 7" id="KW-1015">Disulfide bond</keyword>
<keyword evidence="12" id="KW-1185">Reference proteome</keyword>
<dbReference type="GO" id="GO:0030248">
    <property type="term" value="F:cellulose binding"/>
    <property type="evidence" value="ECO:0007669"/>
    <property type="project" value="UniProtKB-UniRule"/>
</dbReference>
<evidence type="ECO:0000256" key="9">
    <source>
        <dbReference type="SAM" id="SignalP"/>
    </source>
</evidence>
<protein>
    <recommendedName>
        <fullName evidence="8">AA9 family lytic polysaccharide monooxygenase</fullName>
        <ecNumber evidence="8">1.14.99.56</ecNumber>
    </recommendedName>
    <alternativeName>
        <fullName evidence="8">Endo-beta-1,4-glucanase</fullName>
    </alternativeName>
    <alternativeName>
        <fullName evidence="8">Glycosyl hydrolase 61 family protein</fullName>
    </alternativeName>
</protein>
<proteinExistence type="predicted"/>
<comment type="cofactor">
    <cofactor evidence="1">
        <name>Cu(2+)</name>
        <dbReference type="ChEBI" id="CHEBI:29036"/>
    </cofactor>
</comment>
<evidence type="ECO:0000313" key="12">
    <source>
        <dbReference type="Proteomes" id="UP001152300"/>
    </source>
</evidence>
<dbReference type="CDD" id="cd11618">
    <property type="entry name" value="ChtBD1_1"/>
    <property type="match status" value="1"/>
</dbReference>
<evidence type="ECO:0000256" key="7">
    <source>
        <dbReference type="PROSITE-ProRule" id="PRU00261"/>
    </source>
</evidence>
<keyword evidence="8" id="KW-0136">Cellulose degradation</keyword>
<sequence>MQMHISLFTLALVAFSTSQLVAAHTVFTTLFVNDVSQGDGTCVRMPSDPSTATFPINDLDSDSMACGFNGTKGVDRVCSVNQTAKLSFLFREYADGSKEGAIDPNHKGPCAVYMKRVASAINDTAVGPDWFKIWDEGYDNNTKKWCTEKLIQNNGYLSVNIPSDLAGGYYLARPELLALHQADKTPPNPQFYVGCAQIYLDSAETAVPKDTVSIPGYVNISDSSVLYNIWNPPPTPYTMPGPAPYQPGISATDSITGTQAAKFSAKQAQNEGLLPPNAVLTNANWWGVEVASYTTEAGCWNASSDCWNQTTVCYDSAPPTGDKGCRDWEAHCRAIQEGCQGGNFNGPPALAKMTGTATAPVMTATIAPAAEQTEGVYAAGSTVVSAGSLKVSVDGSCGGGEGQTCKGSSLGECCSQAGYCGSSGDYCGTGCQGDFGVCG</sequence>
<evidence type="ECO:0000256" key="2">
    <source>
        <dbReference type="ARBA" id="ARBA00004613"/>
    </source>
</evidence>
<dbReference type="SMART" id="SM00270">
    <property type="entry name" value="ChtBD1"/>
    <property type="match status" value="1"/>
</dbReference>
<evidence type="ECO:0000256" key="3">
    <source>
        <dbReference type="ARBA" id="ARBA00022525"/>
    </source>
</evidence>
<organism evidence="11 12">
    <name type="scientific">Sclerotinia nivalis</name>
    <dbReference type="NCBI Taxonomy" id="352851"/>
    <lineage>
        <taxon>Eukaryota</taxon>
        <taxon>Fungi</taxon>
        <taxon>Dikarya</taxon>
        <taxon>Ascomycota</taxon>
        <taxon>Pezizomycotina</taxon>
        <taxon>Leotiomycetes</taxon>
        <taxon>Helotiales</taxon>
        <taxon>Sclerotiniaceae</taxon>
        <taxon>Sclerotinia</taxon>
    </lineage>
</organism>
<evidence type="ECO:0000259" key="10">
    <source>
        <dbReference type="PROSITE" id="PS50941"/>
    </source>
</evidence>
<dbReference type="InterPro" id="IPR036861">
    <property type="entry name" value="Endochitinase-like_sf"/>
</dbReference>
<dbReference type="EMBL" id="JAPEIS010000013">
    <property type="protein sequence ID" value="KAJ8060503.1"/>
    <property type="molecule type" value="Genomic_DNA"/>
</dbReference>
<keyword evidence="6" id="KW-0325">Glycoprotein</keyword>
<comment type="caution">
    <text evidence="7">Lacks conserved residue(s) required for the propagation of feature annotation.</text>
</comment>
<dbReference type="GO" id="GO:0008810">
    <property type="term" value="F:cellulase activity"/>
    <property type="evidence" value="ECO:0007669"/>
    <property type="project" value="UniProtKB-UniRule"/>
</dbReference>
<comment type="catalytic activity">
    <reaction evidence="8">
        <text>[(1-&gt;4)-beta-D-glucosyl]n+m + reduced acceptor + O2 = 4-dehydro-beta-D-glucosyl-[(1-&gt;4)-beta-D-glucosyl]n-1 + [(1-&gt;4)-beta-D-glucosyl]m + acceptor + H2O.</text>
        <dbReference type="EC" id="1.14.99.56"/>
    </reaction>
</comment>
<accession>A0A9X0AE37</accession>
<evidence type="ECO:0000313" key="11">
    <source>
        <dbReference type="EMBL" id="KAJ8060503.1"/>
    </source>
</evidence>
<evidence type="ECO:0000256" key="6">
    <source>
        <dbReference type="ARBA" id="ARBA00023180"/>
    </source>
</evidence>
<reference evidence="11" key="1">
    <citation type="submission" date="2022-11" db="EMBL/GenBank/DDBJ databases">
        <title>Genome Resource of Sclerotinia nivalis Strain SnTB1, a Plant Pathogen Isolated from American Ginseng.</title>
        <authorList>
            <person name="Fan S."/>
        </authorList>
    </citation>
    <scope>NUCLEOTIDE SEQUENCE</scope>
    <source>
        <strain evidence="11">SnTB1</strain>
    </source>
</reference>
<dbReference type="InterPro" id="IPR005103">
    <property type="entry name" value="AA9_LPMO"/>
</dbReference>
<dbReference type="CDD" id="cd21175">
    <property type="entry name" value="LPMO_AA9"/>
    <property type="match status" value="1"/>
</dbReference>
<gene>
    <name evidence="11" type="ORF">OCU04_010824</name>
</gene>
<dbReference type="PROSITE" id="PS50941">
    <property type="entry name" value="CHIT_BIND_I_2"/>
    <property type="match status" value="1"/>
</dbReference>
<dbReference type="Gene3D" id="2.70.50.70">
    <property type="match status" value="1"/>
</dbReference>
<dbReference type="InterPro" id="IPR049892">
    <property type="entry name" value="AA9"/>
</dbReference>
<comment type="subcellular location">
    <subcellularLocation>
        <location evidence="2 8">Secreted</location>
    </subcellularLocation>
</comment>
<dbReference type="GO" id="GO:0008061">
    <property type="term" value="F:chitin binding"/>
    <property type="evidence" value="ECO:0007669"/>
    <property type="project" value="UniProtKB-UniRule"/>
</dbReference>
<feature type="domain" description="Chitin-binding type-1" evidence="10">
    <location>
        <begin position="394"/>
        <end position="439"/>
    </location>
</feature>
<comment type="function">
    <text evidence="8">Lytic polysaccharide monooxygenase (LMPO) that depolymerizes crystalline and amorphous polysaccharides via the oxidation of scissile alpha- or beta-(1-4)-glycosidic bonds, yielding C1 and/or C4 oxidation products. Catalysis by LPMOs requires the reduction of the active-site copper from Cu(II) to Cu(I) by a reducing agent and H(2)O(2) or O(2) as a cosubstrate.</text>
</comment>
<dbReference type="PANTHER" id="PTHR33353">
    <property type="entry name" value="PUTATIVE (AFU_ORTHOLOGUE AFUA_1G12560)-RELATED"/>
    <property type="match status" value="1"/>
</dbReference>
<dbReference type="AlphaFoldDB" id="A0A9X0AE37"/>
<dbReference type="EC" id="1.14.99.56" evidence="8"/>
<feature type="signal peptide" evidence="9">
    <location>
        <begin position="1"/>
        <end position="23"/>
    </location>
</feature>
<evidence type="ECO:0000256" key="1">
    <source>
        <dbReference type="ARBA" id="ARBA00001973"/>
    </source>
</evidence>
<dbReference type="GO" id="GO:0005576">
    <property type="term" value="C:extracellular region"/>
    <property type="evidence" value="ECO:0007669"/>
    <property type="project" value="UniProtKB-SubCell"/>
</dbReference>
<dbReference type="OrthoDB" id="5985073at2759"/>
<dbReference type="InterPro" id="IPR001002">
    <property type="entry name" value="Chitin-bd_1"/>
</dbReference>
<evidence type="ECO:0000256" key="8">
    <source>
        <dbReference type="RuleBase" id="RU368122"/>
    </source>
</evidence>
<dbReference type="Pfam" id="PF03443">
    <property type="entry name" value="AA9"/>
    <property type="match status" value="1"/>
</dbReference>
<dbReference type="PANTHER" id="PTHR33353:SF32">
    <property type="entry name" value="ENDO-BETA-1,4-GLUCANASE D"/>
    <property type="match status" value="1"/>
</dbReference>
<dbReference type="Proteomes" id="UP001152300">
    <property type="component" value="Unassembled WGS sequence"/>
</dbReference>
<keyword evidence="3 8" id="KW-0964">Secreted</keyword>
<keyword evidence="9" id="KW-0732">Signal</keyword>
<evidence type="ECO:0000256" key="5">
    <source>
        <dbReference type="ARBA" id="ARBA00023157"/>
    </source>
</evidence>
<dbReference type="Gene3D" id="3.30.60.10">
    <property type="entry name" value="Endochitinase-like"/>
    <property type="match status" value="1"/>
</dbReference>
<dbReference type="SUPFAM" id="SSF57016">
    <property type="entry name" value="Plant lectins/antimicrobial peptides"/>
    <property type="match status" value="1"/>
</dbReference>
<name>A0A9X0AE37_9HELO</name>
<keyword evidence="8" id="KW-0119">Carbohydrate metabolism</keyword>
<feature type="chain" id="PRO_5040789092" description="AA9 family lytic polysaccharide monooxygenase" evidence="9">
    <location>
        <begin position="24"/>
        <end position="439"/>
    </location>
</feature>
<keyword evidence="8" id="KW-0624">Polysaccharide degradation</keyword>